<dbReference type="InterPro" id="IPR015943">
    <property type="entry name" value="WD40/YVTN_repeat-like_dom_sf"/>
</dbReference>
<dbReference type="InterPro" id="IPR036886">
    <property type="entry name" value="Villin_headpiece_dom_sf"/>
</dbReference>
<keyword evidence="2" id="KW-0677">Repeat</keyword>
<feature type="domain" description="RRM" evidence="7">
    <location>
        <begin position="769"/>
        <end position="848"/>
    </location>
</feature>
<keyword evidence="10" id="KW-1185">Reference proteome</keyword>
<gene>
    <name evidence="9" type="ORF">AKO1_014343</name>
</gene>
<dbReference type="InterPro" id="IPR007122">
    <property type="entry name" value="Villin/Gelsolin"/>
</dbReference>
<dbReference type="InterPro" id="IPR011993">
    <property type="entry name" value="PH-like_dom_sf"/>
</dbReference>
<dbReference type="Pfam" id="PF00400">
    <property type="entry name" value="WD40"/>
    <property type="match status" value="1"/>
</dbReference>
<dbReference type="SMART" id="SM01167">
    <property type="entry name" value="DUF1900"/>
    <property type="match status" value="1"/>
</dbReference>
<dbReference type="PROSITE" id="PS50294">
    <property type="entry name" value="WD_REPEATS_REGION"/>
    <property type="match status" value="1"/>
</dbReference>
<dbReference type="GO" id="GO:0015629">
    <property type="term" value="C:actin cytoskeleton"/>
    <property type="evidence" value="ECO:0007669"/>
    <property type="project" value="TreeGrafter"/>
</dbReference>
<feature type="domain" description="RRM" evidence="7">
    <location>
        <begin position="834"/>
        <end position="925"/>
    </location>
</feature>
<reference evidence="9 10" key="1">
    <citation type="submission" date="2024-03" db="EMBL/GenBank/DDBJ databases">
        <title>The Acrasis kona genome and developmental transcriptomes reveal deep origins of eukaryotic multicellular pathways.</title>
        <authorList>
            <person name="Sheikh S."/>
            <person name="Fu C.-J."/>
            <person name="Brown M.W."/>
            <person name="Baldauf S.L."/>
        </authorList>
    </citation>
    <scope>NUCLEOTIDE SEQUENCE [LARGE SCALE GENOMIC DNA]</scope>
    <source>
        <strain evidence="9 10">ATCC MYA-3509</strain>
    </source>
</reference>
<feature type="domain" description="PH" evidence="6">
    <location>
        <begin position="474"/>
        <end position="587"/>
    </location>
</feature>
<dbReference type="InterPro" id="IPR015048">
    <property type="entry name" value="DUF1899"/>
</dbReference>
<evidence type="ECO:0000259" key="8">
    <source>
        <dbReference type="PROSITE" id="PS51089"/>
    </source>
</evidence>
<dbReference type="InterPro" id="IPR001680">
    <property type="entry name" value="WD40_rpt"/>
</dbReference>
<evidence type="ECO:0000256" key="1">
    <source>
        <dbReference type="ARBA" id="ARBA00022574"/>
    </source>
</evidence>
<dbReference type="InterPro" id="IPR001849">
    <property type="entry name" value="PH_domain"/>
</dbReference>
<keyword evidence="1 4" id="KW-0853">WD repeat</keyword>
<feature type="region of interest" description="Disordered" evidence="5">
    <location>
        <begin position="739"/>
        <end position="767"/>
    </location>
</feature>
<evidence type="ECO:0008006" key="11">
    <source>
        <dbReference type="Google" id="ProtNLM"/>
    </source>
</evidence>
<evidence type="ECO:0000256" key="4">
    <source>
        <dbReference type="PROSITE-ProRule" id="PRU00221"/>
    </source>
</evidence>
<protein>
    <recommendedName>
        <fullName evidence="11">Coronin</fullName>
    </recommendedName>
</protein>
<dbReference type="SMART" id="SM00262">
    <property type="entry name" value="GEL"/>
    <property type="match status" value="4"/>
</dbReference>
<dbReference type="PROSITE" id="PS51089">
    <property type="entry name" value="HP"/>
    <property type="match status" value="1"/>
</dbReference>
<evidence type="ECO:0000256" key="2">
    <source>
        <dbReference type="ARBA" id="ARBA00022737"/>
    </source>
</evidence>
<dbReference type="InterPro" id="IPR019775">
    <property type="entry name" value="WD40_repeat_CS"/>
</dbReference>
<evidence type="ECO:0000256" key="3">
    <source>
        <dbReference type="PROSITE-ProRule" id="PRU00176"/>
    </source>
</evidence>
<dbReference type="Gene3D" id="3.30.70.330">
    <property type="match status" value="2"/>
</dbReference>
<dbReference type="GO" id="GO:0051016">
    <property type="term" value="P:barbed-end actin filament capping"/>
    <property type="evidence" value="ECO:0007669"/>
    <property type="project" value="TreeGrafter"/>
</dbReference>
<keyword evidence="3" id="KW-0694">RNA-binding</keyword>
<dbReference type="Gene3D" id="2.130.10.10">
    <property type="entry name" value="YVTN repeat-like/Quinoprotein amine dehydrogenase"/>
    <property type="match status" value="1"/>
</dbReference>
<name>A0AAW2YYP6_9EUKA</name>
<dbReference type="GO" id="GO:0051015">
    <property type="term" value="F:actin filament binding"/>
    <property type="evidence" value="ECO:0007669"/>
    <property type="project" value="InterPro"/>
</dbReference>
<dbReference type="Pfam" id="PF08953">
    <property type="entry name" value="DUF1899"/>
    <property type="match status" value="1"/>
</dbReference>
<dbReference type="Pfam" id="PF00169">
    <property type="entry name" value="PH"/>
    <property type="match status" value="1"/>
</dbReference>
<dbReference type="InterPro" id="IPR003128">
    <property type="entry name" value="Villin_headpiece"/>
</dbReference>
<organism evidence="9 10">
    <name type="scientific">Acrasis kona</name>
    <dbReference type="NCBI Taxonomy" id="1008807"/>
    <lineage>
        <taxon>Eukaryota</taxon>
        <taxon>Discoba</taxon>
        <taxon>Heterolobosea</taxon>
        <taxon>Tetramitia</taxon>
        <taxon>Eutetramitia</taxon>
        <taxon>Acrasidae</taxon>
        <taxon>Acrasis</taxon>
    </lineage>
</organism>
<dbReference type="SUPFAM" id="SSF47050">
    <property type="entry name" value="VHP, Villin headpiece domain"/>
    <property type="match status" value="1"/>
</dbReference>
<dbReference type="InterPro" id="IPR036322">
    <property type="entry name" value="WD40_repeat_dom_sf"/>
</dbReference>
<sequence length="1752" mass="198151">MHRRTDSNKSFTGRHSRFKNIIGKTCKKELWFTNFGSKVNKSAASAESTVISASPTFFALPYGSYGQTVVTKYKDVAPTMSARKTSANPPLLGGNNGLVHDTDFSPFELDNDVHLIASGSADGSVRAMRFSTPSDLHPTCDEATQAVTMKGHIKKTHVVRWHPTVTDVIVSASYDQSVRIWDVNAQKEKILLNEDFGDIVQSLDWNWPANALLTSCRDGEARLYDPRTQTLILGGKAHEGKKGFRGLWIGKKDQFFTVGFNAQNQRQFALWDLRKGMKRGALTVQTLVDDHTSSQLFPFLDEGNQLIYLAGIGDNKIRCYEIDDSEDPFIHYMNEYVGETTQSGITMLPKRMCDPKTYEIARFVKYNGEAVEFVSFHVPRKEGGPNGKQILFQEDIYPPVFTGQPTNDSTFFFEKLDDQPPKLTNMQPADLKSIYEMPEDQGGKRRVLENFTNIPISEPSNLKKQTSSLQSQAEIIHSGYVLLLEDEYGRDPFKKRFVALRSKKESKFLTYGNHPDDVHPSREFNLDHIVCVNRCKQLRDLQVTDDQCFEIYIKQKSSSGPIRVITVACSMKSESTQWIDILTKKTNMNSKKAVVHQDYILEWVPPNGDDVVVGYWSKRWIVALPDRLLIFSTRKSFVPKKEFATIKKHSQSVNNAIMSIFPLDQSNELSLEADEKRLCAQITTNDKSKHFLLFTNDIQKEMWTEDLLSKIGQENQTKKTNKDRVQSLLLQLGLSDHDTFNDDDSSESSDPFTNMMRKEERERRTQGPAHLSVFPISDTITTDDVQSLFSAFGTVQHVELHKSGKFAHHAIITFSNQEEAGQATCLDQSVLDGERITVKSIQLQDTLTPGFLKIEKVHLQMTKKDFQDMFSAFGEIEHIKLWPTTDNLNNTGYIKFRDLTEAQTATALSGATVFGQPLIVTLLDNKSMSNSAQEKLFSNVIDPQQVKANQQICLIQIKGNKKIRSRRVELNVKSLNQGDVFVLDCGTKIYQFNGIKSTRFKRARGLDVASNIRLKERGGNAKIYFLDQKCDDDVEESLEMKEFWNHFGITKNAQLTDFRNVEISTAEQGGDDDVFESWIDAHTFLYRINSFQSDQDESEASLESDHFDPKSVQVNLVHEKSQPSKAMFRGEFVYVLDCYTEIFIWEGSHVNKSQRQFGRLFATKLEQSNERPLWTGTTKVIQNGETVLFKEKLSDYAGVLPIAMSGGAGNASAGSALVATKKPQPPINLYSDNAQLTPIVDPMFGRFDSDSIVVGSKWGGNVSNVEAWVVDGFERVEYPQELIGEFYSADSFVLLINVSFISGKEGIVALMKRVASALLTVDVSNLTQDDAPQIRITQQHETNHFLSLFPGHGIIIHSGKYLERINRAPVKKSAATAIAPIVYDIRARCDLLSEQFDKDRVKLRAVECVQSDQIDGGLLLKNRLGSDRVSVVSDHEYNKIYLHLGECTTPFEREFGALVADKLRASTCFVKSLVDKRTVIKVEQGQEPPELLKLMGMDQTLAVSKNKVRIHPRLFSFAYATGVVVAEHVHDFCQDDLDLSQCYLLDCVDKIYLWMSATVIPHEYQKTMLEVTVQYFKESIHDANSCAKAKLTDKNFPAFVNDRGHEPDAKNVLIVSPCLEPLEFTRHFHGWGPHRSRYLSDLYQAIVSNQGQAPGTSDSATPSLVRKTGPVKKVTLVRQMASVMERLDDYTRKTYPYDVLLSTPLPIGIDSTKLEQYLSLEEFETVFGMTKEQFDKTPVWKQEQLKKQRYLF</sequence>
<dbReference type="Pfam" id="PF00626">
    <property type="entry name" value="Gelsolin"/>
    <property type="match status" value="2"/>
</dbReference>
<dbReference type="SUPFAM" id="SSF50729">
    <property type="entry name" value="PH domain-like"/>
    <property type="match status" value="2"/>
</dbReference>
<dbReference type="PROSITE" id="PS50003">
    <property type="entry name" value="PH_DOMAIN"/>
    <property type="match status" value="1"/>
</dbReference>
<dbReference type="Pfam" id="PF02209">
    <property type="entry name" value="VHP"/>
    <property type="match status" value="1"/>
</dbReference>
<dbReference type="GO" id="GO:0051014">
    <property type="term" value="P:actin filament severing"/>
    <property type="evidence" value="ECO:0007669"/>
    <property type="project" value="TreeGrafter"/>
</dbReference>
<dbReference type="Gene3D" id="1.10.950.10">
    <property type="entry name" value="Villin headpiece domain"/>
    <property type="match status" value="1"/>
</dbReference>
<proteinExistence type="predicted"/>
<comment type="caution">
    <text evidence="9">The sequence shown here is derived from an EMBL/GenBank/DDBJ whole genome shotgun (WGS) entry which is preliminary data.</text>
</comment>
<dbReference type="GO" id="GO:0008154">
    <property type="term" value="P:actin polymerization or depolymerization"/>
    <property type="evidence" value="ECO:0007669"/>
    <property type="project" value="TreeGrafter"/>
</dbReference>
<dbReference type="SMART" id="SM00320">
    <property type="entry name" value="WD40"/>
    <property type="match status" value="3"/>
</dbReference>
<feature type="domain" description="HP" evidence="8">
    <location>
        <begin position="1689"/>
        <end position="1752"/>
    </location>
</feature>
<dbReference type="SUPFAM" id="SSF55753">
    <property type="entry name" value="Actin depolymerizing proteins"/>
    <property type="match status" value="4"/>
</dbReference>
<dbReference type="SMART" id="SM01166">
    <property type="entry name" value="DUF1899"/>
    <property type="match status" value="1"/>
</dbReference>
<dbReference type="SUPFAM" id="SSF54928">
    <property type="entry name" value="RNA-binding domain, RBD"/>
    <property type="match status" value="2"/>
</dbReference>
<dbReference type="InterPro" id="IPR012677">
    <property type="entry name" value="Nucleotide-bd_a/b_plait_sf"/>
</dbReference>
<dbReference type="GO" id="GO:0005737">
    <property type="term" value="C:cytoplasm"/>
    <property type="evidence" value="ECO:0007669"/>
    <property type="project" value="TreeGrafter"/>
</dbReference>
<dbReference type="SMART" id="SM00360">
    <property type="entry name" value="RRM"/>
    <property type="match status" value="2"/>
</dbReference>
<dbReference type="PANTHER" id="PTHR11977:SF51">
    <property type="entry name" value="PROTEIN FLIGHTLESS-1 HOMOLOG"/>
    <property type="match status" value="1"/>
</dbReference>
<dbReference type="SUPFAM" id="SSF50978">
    <property type="entry name" value="WD40 repeat-like"/>
    <property type="match status" value="1"/>
</dbReference>
<accession>A0AAW2YYP6</accession>
<evidence type="ECO:0000259" key="7">
    <source>
        <dbReference type="PROSITE" id="PS50102"/>
    </source>
</evidence>
<dbReference type="CDD" id="cd00590">
    <property type="entry name" value="RRM_SF"/>
    <property type="match status" value="2"/>
</dbReference>
<dbReference type="SMART" id="SM00233">
    <property type="entry name" value="PH"/>
    <property type="match status" value="2"/>
</dbReference>
<dbReference type="PROSITE" id="PS50082">
    <property type="entry name" value="WD_REPEATS_2"/>
    <property type="match status" value="1"/>
</dbReference>
<dbReference type="Gene3D" id="2.30.29.30">
    <property type="entry name" value="Pleckstrin-homology domain (PH domain)/Phosphotyrosine-binding domain (PTB)"/>
    <property type="match status" value="1"/>
</dbReference>
<dbReference type="EMBL" id="JAOPGA020000879">
    <property type="protein sequence ID" value="KAL0482627.1"/>
    <property type="molecule type" value="Genomic_DNA"/>
</dbReference>
<dbReference type="Gene3D" id="3.40.20.10">
    <property type="entry name" value="Severin"/>
    <property type="match status" value="4"/>
</dbReference>
<dbReference type="PROSITE" id="PS00678">
    <property type="entry name" value="WD_REPEATS_1"/>
    <property type="match status" value="1"/>
</dbReference>
<evidence type="ECO:0000313" key="9">
    <source>
        <dbReference type="EMBL" id="KAL0482627.1"/>
    </source>
</evidence>
<dbReference type="SMART" id="SM00153">
    <property type="entry name" value="VHP"/>
    <property type="match status" value="1"/>
</dbReference>
<dbReference type="InterPro" id="IPR035979">
    <property type="entry name" value="RBD_domain_sf"/>
</dbReference>
<evidence type="ECO:0000313" key="10">
    <source>
        <dbReference type="Proteomes" id="UP001431209"/>
    </source>
</evidence>
<dbReference type="Proteomes" id="UP001431209">
    <property type="component" value="Unassembled WGS sequence"/>
</dbReference>
<dbReference type="Pfam" id="PF16300">
    <property type="entry name" value="WD40_4"/>
    <property type="match status" value="1"/>
</dbReference>
<dbReference type="CDD" id="cd11289">
    <property type="entry name" value="gelsolin_S2_like"/>
    <property type="match status" value="1"/>
</dbReference>
<dbReference type="PRINTS" id="PR00597">
    <property type="entry name" value="GELSOLIN"/>
</dbReference>
<evidence type="ECO:0000256" key="5">
    <source>
        <dbReference type="SAM" id="MobiDB-lite"/>
    </source>
</evidence>
<dbReference type="InterPro" id="IPR029006">
    <property type="entry name" value="ADF-H/Gelsolin-like_dom_sf"/>
</dbReference>
<dbReference type="InterPro" id="IPR007123">
    <property type="entry name" value="Gelsolin-like_dom"/>
</dbReference>
<feature type="compositionally biased region" description="Basic and acidic residues" evidence="5">
    <location>
        <begin position="756"/>
        <end position="765"/>
    </location>
</feature>
<evidence type="ECO:0000259" key="6">
    <source>
        <dbReference type="PROSITE" id="PS50003"/>
    </source>
</evidence>
<feature type="repeat" description="WD" evidence="4">
    <location>
        <begin position="149"/>
        <end position="191"/>
    </location>
</feature>
<dbReference type="PANTHER" id="PTHR11977">
    <property type="entry name" value="VILLIN"/>
    <property type="match status" value="1"/>
</dbReference>
<dbReference type="PROSITE" id="PS50102">
    <property type="entry name" value="RRM"/>
    <property type="match status" value="2"/>
</dbReference>
<dbReference type="Pfam" id="PF00076">
    <property type="entry name" value="RRM_1"/>
    <property type="match status" value="2"/>
</dbReference>
<dbReference type="GO" id="GO:0005546">
    <property type="term" value="F:phosphatidylinositol-4,5-bisphosphate binding"/>
    <property type="evidence" value="ECO:0007669"/>
    <property type="project" value="TreeGrafter"/>
</dbReference>
<dbReference type="InterPro" id="IPR000504">
    <property type="entry name" value="RRM_dom"/>
</dbReference>
<dbReference type="GO" id="GO:0003723">
    <property type="term" value="F:RNA binding"/>
    <property type="evidence" value="ECO:0007669"/>
    <property type="project" value="UniProtKB-UniRule"/>
</dbReference>